<gene>
    <name evidence="2" type="ORF">CCHLO57077_00015674</name>
</gene>
<sequence>MWLSGKGKQSDYSKTNIGVDLQSICRGCSQIEILLDLHSEARKKGTPSPTGRLPFHNDFDELSECAKRCQTCRVFRQALLSRCATTGEANTLAATTKHCPVYVRPVFNYQGNSTPENTPEQMLESSVDFKLEILHHSDKSVLVPTSSTAKSSLNLPEDPDSPWIARQIRSWAETCHQDHKQSCSVLRWSSENPTRLIRIVSESELQLCSMDEQVQYAALSYCWGSQFLTEKDGQSLHKGMTTMENLEQRHQAFSILDLPVTLRDAITIFRRAGLTYAWIDSVCIIQGQSNMSDFMREAPRMHSYYGNAFFTLALCSNSKATEAILSPRSAYSQVTQSCHLRGRYLLPPLIALDEILKSSPLTKRSWTLQEEHLSPRVLYWTPNKIYWSCAGAQLAETSIPTTTCKLSGFNKDVPQSFLVACHHGTAETRHRGWLSLVTSYTLRDMSNPNDRFPALSGLASRYQSSFDQKNTYLSGLWELTLAHDLSWRVAKFVPQKAVDSSQTFPSWSWASLPLCHGIEYEAEVQTLGGLEFVSSWSYDASDTSETASDDDIYKGSRIAGLRVRARLRPFWHQEASLCPWDSIIEQNSTGQRDRSSTNPLFNFWVVPELPVYSADAHTGFIVAYEARKQEIVGQLDYISSVYRVLQGSLKVFALELTETAFLLVEMVQDSHLRRVGIARDYRTGFFDGVTMSDFELV</sequence>
<organism evidence="2 3">
    <name type="scientific">Clonostachys chloroleuca</name>
    <dbReference type="NCBI Taxonomy" id="1926264"/>
    <lineage>
        <taxon>Eukaryota</taxon>
        <taxon>Fungi</taxon>
        <taxon>Dikarya</taxon>
        <taxon>Ascomycota</taxon>
        <taxon>Pezizomycotina</taxon>
        <taxon>Sordariomycetes</taxon>
        <taxon>Hypocreomycetidae</taxon>
        <taxon>Hypocreales</taxon>
        <taxon>Bionectriaceae</taxon>
        <taxon>Clonostachys</taxon>
    </lineage>
</organism>
<dbReference type="PANTHER" id="PTHR33112:SF16">
    <property type="entry name" value="HETEROKARYON INCOMPATIBILITY DOMAIN-CONTAINING PROTEIN"/>
    <property type="match status" value="1"/>
</dbReference>
<dbReference type="PANTHER" id="PTHR33112">
    <property type="entry name" value="DOMAIN PROTEIN, PUTATIVE-RELATED"/>
    <property type="match status" value="1"/>
</dbReference>
<accession>A0AA35Q1J5</accession>
<evidence type="ECO:0000313" key="3">
    <source>
        <dbReference type="Proteomes" id="UP001160390"/>
    </source>
</evidence>
<reference evidence="2" key="1">
    <citation type="submission" date="2023-01" db="EMBL/GenBank/DDBJ databases">
        <authorList>
            <person name="Piombo E."/>
        </authorList>
    </citation>
    <scope>NUCLEOTIDE SEQUENCE</scope>
</reference>
<name>A0AA35Q1J5_9HYPO</name>
<evidence type="ECO:0000313" key="2">
    <source>
        <dbReference type="EMBL" id="CAI6088110.1"/>
    </source>
</evidence>
<keyword evidence="3" id="KW-1185">Reference proteome</keyword>
<dbReference type="InterPro" id="IPR010730">
    <property type="entry name" value="HET"/>
</dbReference>
<feature type="domain" description="Heterokaryon incompatibility" evidence="1">
    <location>
        <begin position="216"/>
        <end position="370"/>
    </location>
</feature>
<proteinExistence type="predicted"/>
<dbReference type="EMBL" id="CABFNP030000813">
    <property type="protein sequence ID" value="CAI6088110.1"/>
    <property type="molecule type" value="Genomic_DNA"/>
</dbReference>
<dbReference type="Pfam" id="PF06985">
    <property type="entry name" value="HET"/>
    <property type="match status" value="1"/>
</dbReference>
<evidence type="ECO:0000259" key="1">
    <source>
        <dbReference type="Pfam" id="PF06985"/>
    </source>
</evidence>
<dbReference type="AlphaFoldDB" id="A0AA35Q1J5"/>
<dbReference type="Proteomes" id="UP001160390">
    <property type="component" value="Unassembled WGS sequence"/>
</dbReference>
<protein>
    <recommendedName>
        <fullName evidence="1">Heterokaryon incompatibility domain-containing protein</fullName>
    </recommendedName>
</protein>
<comment type="caution">
    <text evidence="2">The sequence shown here is derived from an EMBL/GenBank/DDBJ whole genome shotgun (WGS) entry which is preliminary data.</text>
</comment>